<comment type="similarity">
    <text evidence="2">Belongs to the virb1 family.</text>
</comment>
<dbReference type="PANTHER" id="PTHR37423">
    <property type="entry name" value="SOLUBLE LYTIC MUREIN TRANSGLYCOSYLASE-RELATED"/>
    <property type="match status" value="1"/>
</dbReference>
<name>A0ABZ2V6T4_9RHOB</name>
<dbReference type="Gene3D" id="1.10.530.10">
    <property type="match status" value="1"/>
</dbReference>
<proteinExistence type="inferred from homology"/>
<sequence>MNRSVIGAAALAAVLSVSPVAAEVLRLQPDFTFKRVPVPTGDAVGRITVQIDPDAPRLGPVYADPEEETAAPSTDDVAPALPVSGLEWFWAGVSPDALASGPARFMKAMEFINSPPEGHRVPSPRLQSLQDIVNAHGLHILQETVGTNVSPALVLAVISIESAGRVDAVSSAGAEGLMQLIPATAARFNVSDSTNPAENIKGGVAYLAWLLDHFDNDPVLALAAYNSGEGNVAKYEGVPPFAETRAYVPKVLAAWQVAKGLCRTPPELITDGCVFNVNGI</sequence>
<feature type="signal peptide" evidence="3">
    <location>
        <begin position="1"/>
        <end position="22"/>
    </location>
</feature>
<organism evidence="5 6">
    <name type="scientific">Yoonia phaeophyticola</name>
    <dbReference type="NCBI Taxonomy" id="3137369"/>
    <lineage>
        <taxon>Bacteria</taxon>
        <taxon>Pseudomonadati</taxon>
        <taxon>Pseudomonadota</taxon>
        <taxon>Alphaproteobacteria</taxon>
        <taxon>Rhodobacterales</taxon>
        <taxon>Paracoccaceae</taxon>
        <taxon>Yoonia</taxon>
    </lineage>
</organism>
<feature type="chain" id="PRO_5047000163" evidence="3">
    <location>
        <begin position="23"/>
        <end position="280"/>
    </location>
</feature>
<dbReference type="InterPro" id="IPR008258">
    <property type="entry name" value="Transglycosylase_SLT_dom_1"/>
</dbReference>
<dbReference type="Pfam" id="PF01464">
    <property type="entry name" value="SLT"/>
    <property type="match status" value="1"/>
</dbReference>
<dbReference type="InterPro" id="IPR023346">
    <property type="entry name" value="Lysozyme-like_dom_sf"/>
</dbReference>
<dbReference type="EMBL" id="CP150951">
    <property type="protein sequence ID" value="WZC48959.1"/>
    <property type="molecule type" value="Genomic_DNA"/>
</dbReference>
<dbReference type="Proteomes" id="UP001440612">
    <property type="component" value="Chromosome"/>
</dbReference>
<keyword evidence="3" id="KW-0732">Signal</keyword>
<evidence type="ECO:0000256" key="3">
    <source>
        <dbReference type="SAM" id="SignalP"/>
    </source>
</evidence>
<protein>
    <submittedName>
        <fullName evidence="5">Lytic transglycosylase domain-containing protein</fullName>
    </submittedName>
</protein>
<gene>
    <name evidence="5" type="ORF">AABB29_19340</name>
</gene>
<accession>A0ABZ2V6T4</accession>
<reference evidence="6" key="1">
    <citation type="submission" date="2024-04" db="EMBL/GenBank/DDBJ databases">
        <title>Phylogenomic analyses of a clade within the roseobacter group suggest taxonomic reassignments of species of the genera Aestuariivita, Citreicella, Loktanella, Nautella, Pelagibaca, Ruegeria, Thalassobius, Thiobacimonas and Tropicibacter, and the proposal o.</title>
        <authorList>
            <person name="Jeon C.O."/>
        </authorList>
    </citation>
    <scope>NUCLEOTIDE SEQUENCE [LARGE SCALE GENOMIC DNA]</scope>
    <source>
        <strain evidence="6">BS5-3</strain>
    </source>
</reference>
<evidence type="ECO:0000313" key="5">
    <source>
        <dbReference type="EMBL" id="WZC48959.1"/>
    </source>
</evidence>
<comment type="similarity">
    <text evidence="1">Belongs to the transglycosylase Slt family.</text>
</comment>
<evidence type="ECO:0000256" key="2">
    <source>
        <dbReference type="ARBA" id="ARBA00009387"/>
    </source>
</evidence>
<evidence type="ECO:0000256" key="1">
    <source>
        <dbReference type="ARBA" id="ARBA00007734"/>
    </source>
</evidence>
<keyword evidence="6" id="KW-1185">Reference proteome</keyword>
<feature type="domain" description="Transglycosylase SLT" evidence="4">
    <location>
        <begin position="143"/>
        <end position="240"/>
    </location>
</feature>
<dbReference type="CDD" id="cd00254">
    <property type="entry name" value="LT-like"/>
    <property type="match status" value="1"/>
</dbReference>
<evidence type="ECO:0000259" key="4">
    <source>
        <dbReference type="Pfam" id="PF01464"/>
    </source>
</evidence>
<evidence type="ECO:0000313" key="6">
    <source>
        <dbReference type="Proteomes" id="UP001440612"/>
    </source>
</evidence>
<dbReference type="PANTHER" id="PTHR37423:SF2">
    <property type="entry name" value="MEMBRANE-BOUND LYTIC MUREIN TRANSGLYCOSYLASE C"/>
    <property type="match status" value="1"/>
</dbReference>
<dbReference type="RefSeq" id="WP_341367072.1">
    <property type="nucleotide sequence ID" value="NZ_CP150951.2"/>
</dbReference>
<dbReference type="SUPFAM" id="SSF53955">
    <property type="entry name" value="Lysozyme-like"/>
    <property type="match status" value="1"/>
</dbReference>